<proteinExistence type="predicted"/>
<accession>A0A0B7A726</accession>
<reference evidence="1" key="1">
    <citation type="submission" date="2014-12" db="EMBL/GenBank/DDBJ databases">
        <title>Insight into the proteome of Arion vulgaris.</title>
        <authorList>
            <person name="Aradska J."/>
            <person name="Bulat T."/>
            <person name="Smidak R."/>
            <person name="Sarate P."/>
            <person name="Gangsoo J."/>
            <person name="Sialana F."/>
            <person name="Bilban M."/>
            <person name="Lubec G."/>
        </authorList>
    </citation>
    <scope>NUCLEOTIDE SEQUENCE</scope>
    <source>
        <tissue evidence="1">Skin</tissue>
    </source>
</reference>
<organism evidence="1">
    <name type="scientific">Arion vulgaris</name>
    <dbReference type="NCBI Taxonomy" id="1028688"/>
    <lineage>
        <taxon>Eukaryota</taxon>
        <taxon>Metazoa</taxon>
        <taxon>Spiralia</taxon>
        <taxon>Lophotrochozoa</taxon>
        <taxon>Mollusca</taxon>
        <taxon>Gastropoda</taxon>
        <taxon>Heterobranchia</taxon>
        <taxon>Euthyneura</taxon>
        <taxon>Panpulmonata</taxon>
        <taxon>Eupulmonata</taxon>
        <taxon>Stylommatophora</taxon>
        <taxon>Helicina</taxon>
        <taxon>Arionoidea</taxon>
        <taxon>Arionidae</taxon>
        <taxon>Arion</taxon>
    </lineage>
</organism>
<dbReference type="EMBL" id="HACG01029708">
    <property type="protein sequence ID" value="CEK76573.1"/>
    <property type="molecule type" value="Transcribed_RNA"/>
</dbReference>
<sequence>IAREREMTITGRYKHDQLTLSSAFKLSNLKKKKKRDMNIRLTNQIKLSSF</sequence>
<evidence type="ECO:0000313" key="1">
    <source>
        <dbReference type="EMBL" id="CEK76573.1"/>
    </source>
</evidence>
<protein>
    <submittedName>
        <fullName evidence="1">Uncharacterized protein</fullName>
    </submittedName>
</protein>
<feature type="non-terminal residue" evidence="1">
    <location>
        <position position="1"/>
    </location>
</feature>
<gene>
    <name evidence="1" type="primary">ORF100559</name>
</gene>
<dbReference type="AlphaFoldDB" id="A0A0B7A726"/>
<name>A0A0B7A726_9EUPU</name>